<dbReference type="Proteomes" id="UP001634394">
    <property type="component" value="Unassembled WGS sequence"/>
</dbReference>
<keyword evidence="5" id="KW-0482">Metalloprotease</keyword>
<evidence type="ECO:0000256" key="3">
    <source>
        <dbReference type="ARBA" id="ARBA00022801"/>
    </source>
</evidence>
<reference evidence="11 12" key="1">
    <citation type="submission" date="2024-11" db="EMBL/GenBank/DDBJ databases">
        <title>Chromosome-level genome assembly of the freshwater bivalve Anodonta woodiana.</title>
        <authorList>
            <person name="Chen X."/>
        </authorList>
    </citation>
    <scope>NUCLEOTIDE SEQUENCE [LARGE SCALE GENOMIC DNA]</scope>
    <source>
        <strain evidence="11">MN2024</strain>
        <tissue evidence="11">Gills</tissue>
    </source>
</reference>
<dbReference type="InterPro" id="IPR041645">
    <property type="entry name" value="ADAMTS_CR_2"/>
</dbReference>
<evidence type="ECO:0000256" key="2">
    <source>
        <dbReference type="ARBA" id="ARBA00022723"/>
    </source>
</evidence>
<dbReference type="Pfam" id="PF17771">
    <property type="entry name" value="ADAMTS_CR_2"/>
    <property type="match status" value="1"/>
</dbReference>
<feature type="domain" description="Peptidase M12B" evidence="10">
    <location>
        <begin position="214"/>
        <end position="423"/>
    </location>
</feature>
<dbReference type="Gene3D" id="3.40.1620.60">
    <property type="match status" value="1"/>
</dbReference>
<keyword evidence="12" id="KW-1185">Reference proteome</keyword>
<dbReference type="InterPro" id="IPR001590">
    <property type="entry name" value="Peptidase_M12B"/>
</dbReference>
<evidence type="ECO:0000256" key="6">
    <source>
        <dbReference type="ARBA" id="ARBA00023157"/>
    </source>
</evidence>
<evidence type="ECO:0000256" key="4">
    <source>
        <dbReference type="ARBA" id="ARBA00022833"/>
    </source>
</evidence>
<dbReference type="EMBL" id="JBJQND010000010">
    <property type="protein sequence ID" value="KAL3863924.1"/>
    <property type="molecule type" value="Genomic_DNA"/>
</dbReference>
<feature type="binding site" evidence="8">
    <location>
        <position position="370"/>
    </location>
    <ligand>
        <name>Zn(2+)</name>
        <dbReference type="ChEBI" id="CHEBI:29105"/>
        <note>catalytic</note>
    </ligand>
</feature>
<evidence type="ECO:0000256" key="9">
    <source>
        <dbReference type="SAM" id="SignalP"/>
    </source>
</evidence>
<dbReference type="InterPro" id="IPR024079">
    <property type="entry name" value="MetalloPept_cat_dom_sf"/>
</dbReference>
<evidence type="ECO:0000313" key="11">
    <source>
        <dbReference type="EMBL" id="KAL3863924.1"/>
    </source>
</evidence>
<feature type="binding site" evidence="8">
    <location>
        <position position="374"/>
    </location>
    <ligand>
        <name>Zn(2+)</name>
        <dbReference type="ChEBI" id="CHEBI:29105"/>
        <note>catalytic</note>
    </ligand>
</feature>
<dbReference type="AlphaFoldDB" id="A0ABD3VQQ4"/>
<organism evidence="11 12">
    <name type="scientific">Sinanodonta woodiana</name>
    <name type="common">Chinese pond mussel</name>
    <name type="synonym">Anodonta woodiana</name>
    <dbReference type="NCBI Taxonomy" id="1069815"/>
    <lineage>
        <taxon>Eukaryota</taxon>
        <taxon>Metazoa</taxon>
        <taxon>Spiralia</taxon>
        <taxon>Lophotrochozoa</taxon>
        <taxon>Mollusca</taxon>
        <taxon>Bivalvia</taxon>
        <taxon>Autobranchia</taxon>
        <taxon>Heteroconchia</taxon>
        <taxon>Palaeoheterodonta</taxon>
        <taxon>Unionida</taxon>
        <taxon>Unionoidea</taxon>
        <taxon>Unionidae</taxon>
        <taxon>Unioninae</taxon>
        <taxon>Sinanodonta</taxon>
    </lineage>
</organism>
<name>A0ABD3VQQ4_SINWO</name>
<evidence type="ECO:0000256" key="7">
    <source>
        <dbReference type="ARBA" id="ARBA00023180"/>
    </source>
</evidence>
<sequence length="573" mass="62816">MRVDLILLAVSMAASLPFEKTENTIHVGVREVHVENEGFRARRETEMPRKKKFEIDLKGDTVTLDLTLNELVKGDAPVYVVEGDGLKKWEQENTDEQYGFYQDQQMQASIMVRCSKGICRPIGSFTAKGQRYHLSLDGEPIESSSLLSPVKEQPIVNISRENDMVIVTEGAANNDANNVEQDPNARTLMSTLVPEMNASQKDSRKKRAIPVGTDIVEIMVYVDDAICSSFMALSNDNRNAAIVTMRAYYALLVNEMDSVFKPFNNHPDNTAGLDIRLFYSGIVTSCTSVGSAWSKAANKAGTDLSEFAAWQHSKRTNSNIKYDIAMGISGRKKGSELGIAYVGSICNTPYAALVVYESSSSTFLMTTAVHELAHNLGARHDQPAGCTGTYLMNAYASTGTEATAKTQYEFSSCSVQQIQTKISGLGSDRCTLKHNFNDTRYDALRARAIGGEKFSLDFQCQLYFGPTSYACSVNSSTMCYSGVYCQTPAGCDGKLQLVKEHTTCDDLKWCVKGECVNIYTGGVETPDGCVIYSTCQRKNKQLEGDGCCQGSVTTDCCMLGERQSSCSMEVPCS</sequence>
<feature type="active site" evidence="8">
    <location>
        <position position="371"/>
    </location>
</feature>
<feature type="signal peptide" evidence="9">
    <location>
        <begin position="1"/>
        <end position="15"/>
    </location>
</feature>
<keyword evidence="3" id="KW-0378">Hydrolase</keyword>
<keyword evidence="9" id="KW-0732">Signal</keyword>
<keyword evidence="1" id="KW-0645">Protease</keyword>
<comment type="caution">
    <text evidence="11">The sequence shown here is derived from an EMBL/GenBank/DDBJ whole genome shotgun (WGS) entry which is preliminary data.</text>
</comment>
<evidence type="ECO:0000256" key="1">
    <source>
        <dbReference type="ARBA" id="ARBA00022670"/>
    </source>
</evidence>
<evidence type="ECO:0000256" key="8">
    <source>
        <dbReference type="PROSITE-ProRule" id="PRU00276"/>
    </source>
</evidence>
<dbReference type="SUPFAM" id="SSF55486">
    <property type="entry name" value="Metalloproteases ('zincins'), catalytic domain"/>
    <property type="match status" value="1"/>
</dbReference>
<feature type="binding site" evidence="8">
    <location>
        <position position="380"/>
    </location>
    <ligand>
        <name>Zn(2+)</name>
        <dbReference type="ChEBI" id="CHEBI:29105"/>
        <note>catalytic</note>
    </ligand>
</feature>
<dbReference type="Pfam" id="PF01421">
    <property type="entry name" value="Reprolysin"/>
    <property type="match status" value="1"/>
</dbReference>
<proteinExistence type="predicted"/>
<dbReference type="GO" id="GO:0006508">
    <property type="term" value="P:proteolysis"/>
    <property type="evidence" value="ECO:0007669"/>
    <property type="project" value="UniProtKB-KW"/>
</dbReference>
<dbReference type="GO" id="GO:0008237">
    <property type="term" value="F:metallopeptidase activity"/>
    <property type="evidence" value="ECO:0007669"/>
    <property type="project" value="UniProtKB-KW"/>
</dbReference>
<gene>
    <name evidence="11" type="ORF">ACJMK2_005645</name>
</gene>
<comment type="caution">
    <text evidence="8">Lacks conserved residue(s) required for the propagation of feature annotation.</text>
</comment>
<dbReference type="PROSITE" id="PS50215">
    <property type="entry name" value="ADAM_MEPRO"/>
    <property type="match status" value="1"/>
</dbReference>
<feature type="chain" id="PRO_5044857590" description="Peptidase M12B domain-containing protein" evidence="9">
    <location>
        <begin position="16"/>
        <end position="573"/>
    </location>
</feature>
<protein>
    <recommendedName>
        <fullName evidence="10">Peptidase M12B domain-containing protein</fullName>
    </recommendedName>
</protein>
<keyword evidence="7" id="KW-0325">Glycoprotein</keyword>
<accession>A0ABD3VQQ4</accession>
<keyword evidence="4 8" id="KW-0862">Zinc</keyword>
<dbReference type="PANTHER" id="PTHR11905:SF159">
    <property type="entry name" value="ADAM METALLOPROTEASE"/>
    <property type="match status" value="1"/>
</dbReference>
<dbReference type="GO" id="GO:0046872">
    <property type="term" value="F:metal ion binding"/>
    <property type="evidence" value="ECO:0007669"/>
    <property type="project" value="UniProtKB-KW"/>
</dbReference>
<dbReference type="Gene3D" id="3.40.390.10">
    <property type="entry name" value="Collagenase (Catalytic Domain)"/>
    <property type="match status" value="1"/>
</dbReference>
<evidence type="ECO:0000259" key="10">
    <source>
        <dbReference type="PROSITE" id="PS50215"/>
    </source>
</evidence>
<keyword evidence="2 8" id="KW-0479">Metal-binding</keyword>
<evidence type="ECO:0000256" key="5">
    <source>
        <dbReference type="ARBA" id="ARBA00023049"/>
    </source>
</evidence>
<keyword evidence="6" id="KW-1015">Disulfide bond</keyword>
<evidence type="ECO:0000313" key="12">
    <source>
        <dbReference type="Proteomes" id="UP001634394"/>
    </source>
</evidence>
<dbReference type="PANTHER" id="PTHR11905">
    <property type="entry name" value="ADAM A DISINTEGRIN AND METALLOPROTEASE DOMAIN"/>
    <property type="match status" value="1"/>
</dbReference>